<evidence type="ECO:0000313" key="1">
    <source>
        <dbReference type="EMBL" id="KDQ58508.1"/>
    </source>
</evidence>
<reference evidence="2" key="1">
    <citation type="journal article" date="2014" name="Proc. Natl. Acad. Sci. U.S.A.">
        <title>Extensive sampling of basidiomycete genomes demonstrates inadequacy of the white-rot/brown-rot paradigm for wood decay fungi.</title>
        <authorList>
            <person name="Riley R."/>
            <person name="Salamov A.A."/>
            <person name="Brown D.W."/>
            <person name="Nagy L.G."/>
            <person name="Floudas D."/>
            <person name="Held B.W."/>
            <person name="Levasseur A."/>
            <person name="Lombard V."/>
            <person name="Morin E."/>
            <person name="Otillar R."/>
            <person name="Lindquist E.A."/>
            <person name="Sun H."/>
            <person name="LaButti K.M."/>
            <person name="Schmutz J."/>
            <person name="Jabbour D."/>
            <person name="Luo H."/>
            <person name="Baker S.E."/>
            <person name="Pisabarro A.G."/>
            <person name="Walton J.D."/>
            <person name="Blanchette R.A."/>
            <person name="Henrissat B."/>
            <person name="Martin F."/>
            <person name="Cullen D."/>
            <person name="Hibbett D.S."/>
            <person name="Grigoriev I.V."/>
        </authorList>
    </citation>
    <scope>NUCLEOTIDE SEQUENCE [LARGE SCALE GENOMIC DNA]</scope>
    <source>
        <strain evidence="2">MUCL 33604</strain>
    </source>
</reference>
<protein>
    <submittedName>
        <fullName evidence="1">Uncharacterized protein</fullName>
    </submittedName>
</protein>
<sequence>MLPFLFKLDEVKILMFPPSDTGLEKAFVVQVHIVTSNGNPSVHTLATYYDAQEEVTDLILIIVGAHIRAPLHTPVKVEFDAPDYTLYAETREWKAGKSIKLAWGEDPVTMAEDKWTFTFRTKPAYDGRE</sequence>
<proteinExistence type="predicted"/>
<keyword evidence="2" id="KW-1185">Reference proteome</keyword>
<organism evidence="1 2">
    <name type="scientific">Jaapia argillacea MUCL 33604</name>
    <dbReference type="NCBI Taxonomy" id="933084"/>
    <lineage>
        <taxon>Eukaryota</taxon>
        <taxon>Fungi</taxon>
        <taxon>Dikarya</taxon>
        <taxon>Basidiomycota</taxon>
        <taxon>Agaricomycotina</taxon>
        <taxon>Agaricomycetes</taxon>
        <taxon>Agaricomycetidae</taxon>
        <taxon>Jaapiales</taxon>
        <taxon>Jaapiaceae</taxon>
        <taxon>Jaapia</taxon>
    </lineage>
</organism>
<dbReference type="Proteomes" id="UP000027265">
    <property type="component" value="Unassembled WGS sequence"/>
</dbReference>
<dbReference type="InParanoid" id="A0A067PUL2"/>
<dbReference type="EMBL" id="KL197717">
    <property type="protein sequence ID" value="KDQ58508.1"/>
    <property type="molecule type" value="Genomic_DNA"/>
</dbReference>
<gene>
    <name evidence="1" type="ORF">JAAARDRAFT_670556</name>
</gene>
<accession>A0A067PUL2</accession>
<name>A0A067PUL2_9AGAM</name>
<evidence type="ECO:0000313" key="2">
    <source>
        <dbReference type="Proteomes" id="UP000027265"/>
    </source>
</evidence>
<dbReference type="HOGENOM" id="CLU_149505_0_0_1"/>
<dbReference type="OrthoDB" id="2748218at2759"/>
<dbReference type="AlphaFoldDB" id="A0A067PUL2"/>